<feature type="region of interest" description="Disordered" evidence="1">
    <location>
        <begin position="1"/>
        <end position="81"/>
    </location>
</feature>
<reference evidence="2 3" key="1">
    <citation type="submission" date="2016-06" db="EMBL/GenBank/DDBJ databases">
        <title>Evolution of pathogenesis and genome organization in the Tremellales.</title>
        <authorList>
            <person name="Cuomo C."/>
            <person name="Litvintseva A."/>
            <person name="Heitman J."/>
            <person name="Chen Y."/>
            <person name="Sun S."/>
            <person name="Springer D."/>
            <person name="Dromer F."/>
            <person name="Young S."/>
            <person name="Zeng Q."/>
            <person name="Chapman S."/>
            <person name="Gujja S."/>
            <person name="Saif S."/>
            <person name="Birren B."/>
        </authorList>
    </citation>
    <scope>NUCLEOTIDE SEQUENCE [LARGE SCALE GENOMIC DNA]</scope>
    <source>
        <strain evidence="2 3">ATCC 28783</strain>
    </source>
</reference>
<proteinExistence type="predicted"/>
<evidence type="ECO:0000313" key="3">
    <source>
        <dbReference type="Proteomes" id="UP000289152"/>
    </source>
</evidence>
<accession>A0A4Q1B7J9</accession>
<feature type="compositionally biased region" description="Polar residues" evidence="1">
    <location>
        <begin position="10"/>
        <end position="28"/>
    </location>
</feature>
<dbReference type="AlphaFoldDB" id="A0A4Q1B7J9"/>
<dbReference type="VEuPathDB" id="FungiDB:TREMEDRAFT_60365"/>
<sequence>MSTIDHQEMDTSSVDLEQQAGTGDSSPPRSVWRIGEWARTIFGRSNGSPGTEYVPLVDPSEWNEEGTDDTNTELPSRQSRFSQAGLSLLARWREYTRPSSSQGGVDAPSQSGSTAAENPRTIAQRIAFGVAIAALCSTYVAGAILGGRLAVCAFAEPPGPSFCQTPSES</sequence>
<organism evidence="2 3">
    <name type="scientific">Tremella mesenterica</name>
    <name type="common">Jelly fungus</name>
    <dbReference type="NCBI Taxonomy" id="5217"/>
    <lineage>
        <taxon>Eukaryota</taxon>
        <taxon>Fungi</taxon>
        <taxon>Dikarya</taxon>
        <taxon>Basidiomycota</taxon>
        <taxon>Agaricomycotina</taxon>
        <taxon>Tremellomycetes</taxon>
        <taxon>Tremellales</taxon>
        <taxon>Tremellaceae</taxon>
        <taxon>Tremella</taxon>
    </lineage>
</organism>
<comment type="caution">
    <text evidence="2">The sequence shown here is derived from an EMBL/GenBank/DDBJ whole genome shotgun (WGS) entry which is preliminary data.</text>
</comment>
<gene>
    <name evidence="2" type="ORF">M231_08105</name>
</gene>
<protein>
    <submittedName>
        <fullName evidence="2">Uncharacterized protein</fullName>
    </submittedName>
</protein>
<name>A0A4Q1B7J9_TREME</name>
<dbReference type="EMBL" id="SDIL01000257">
    <property type="protein sequence ID" value="RXK34639.1"/>
    <property type="molecule type" value="Genomic_DNA"/>
</dbReference>
<keyword evidence="3" id="KW-1185">Reference proteome</keyword>
<dbReference type="InParanoid" id="A0A4Q1B7J9"/>
<evidence type="ECO:0000313" key="2">
    <source>
        <dbReference type="EMBL" id="RXK34639.1"/>
    </source>
</evidence>
<evidence type="ECO:0000256" key="1">
    <source>
        <dbReference type="SAM" id="MobiDB-lite"/>
    </source>
</evidence>
<feature type="region of interest" description="Disordered" evidence="1">
    <location>
        <begin position="97"/>
        <end position="117"/>
    </location>
</feature>
<feature type="compositionally biased region" description="Polar residues" evidence="1">
    <location>
        <begin position="72"/>
        <end position="81"/>
    </location>
</feature>
<feature type="compositionally biased region" description="Polar residues" evidence="1">
    <location>
        <begin position="97"/>
        <end position="116"/>
    </location>
</feature>
<feature type="compositionally biased region" description="Acidic residues" evidence="1">
    <location>
        <begin position="61"/>
        <end position="71"/>
    </location>
</feature>
<dbReference type="Proteomes" id="UP000289152">
    <property type="component" value="Unassembled WGS sequence"/>
</dbReference>